<name>A0A4Q7KLR4_9PSEU</name>
<dbReference type="SUPFAM" id="SSF141571">
    <property type="entry name" value="Pentapeptide repeat-like"/>
    <property type="match status" value="1"/>
</dbReference>
<dbReference type="Gene3D" id="2.160.20.80">
    <property type="entry name" value="E3 ubiquitin-protein ligase SopA"/>
    <property type="match status" value="1"/>
</dbReference>
<evidence type="ECO:0000313" key="1">
    <source>
        <dbReference type="EMBL" id="RZS34896.1"/>
    </source>
</evidence>
<dbReference type="Pfam" id="PF00805">
    <property type="entry name" value="Pentapeptide"/>
    <property type="match status" value="1"/>
</dbReference>
<evidence type="ECO:0000313" key="2">
    <source>
        <dbReference type="Proteomes" id="UP000294257"/>
    </source>
</evidence>
<dbReference type="PANTHER" id="PTHR14136">
    <property type="entry name" value="BTB_POZ DOMAIN-CONTAINING PROTEIN KCTD9"/>
    <property type="match status" value="1"/>
</dbReference>
<comment type="caution">
    <text evidence="1">The sequence shown here is derived from an EMBL/GenBank/DDBJ whole genome shotgun (WGS) entry which is preliminary data.</text>
</comment>
<dbReference type="PANTHER" id="PTHR14136:SF17">
    <property type="entry name" value="BTB_POZ DOMAIN-CONTAINING PROTEIN KCTD9"/>
    <property type="match status" value="1"/>
</dbReference>
<gene>
    <name evidence="1" type="ORF">EV193_108246</name>
</gene>
<reference evidence="1 2" key="1">
    <citation type="submission" date="2019-02" db="EMBL/GenBank/DDBJ databases">
        <title>Genomic Encyclopedia of Type Strains, Phase IV (KMG-IV): sequencing the most valuable type-strain genomes for metagenomic binning, comparative biology and taxonomic classification.</title>
        <authorList>
            <person name="Goeker M."/>
        </authorList>
    </citation>
    <scope>NUCLEOTIDE SEQUENCE [LARGE SCALE GENOMIC DNA]</scope>
    <source>
        <strain evidence="1 2">DSM 101727</strain>
    </source>
</reference>
<dbReference type="InterPro" id="IPR051082">
    <property type="entry name" value="Pentapeptide-BTB/POZ_domain"/>
</dbReference>
<organism evidence="1 2">
    <name type="scientific">Herbihabitans rhizosphaerae</name>
    <dbReference type="NCBI Taxonomy" id="1872711"/>
    <lineage>
        <taxon>Bacteria</taxon>
        <taxon>Bacillati</taxon>
        <taxon>Actinomycetota</taxon>
        <taxon>Actinomycetes</taxon>
        <taxon>Pseudonocardiales</taxon>
        <taxon>Pseudonocardiaceae</taxon>
        <taxon>Herbihabitans</taxon>
    </lineage>
</organism>
<dbReference type="RefSeq" id="WP_207222762.1">
    <property type="nucleotide sequence ID" value="NZ_SGWQ01000008.1"/>
</dbReference>
<dbReference type="AlphaFoldDB" id="A0A4Q7KLR4"/>
<dbReference type="Proteomes" id="UP000294257">
    <property type="component" value="Unassembled WGS sequence"/>
</dbReference>
<sequence>MPENDRSTLRADCASCVALCCVAPAFSASSDFPVDKPAGTPCGNLLADFRCGIHDRLRPRGFVGCTVFDCFGAGQTTTAKFGGRNWRADPEIASTMFASFGVLRDLREILWYLADALDRPLAAPLHDRIGWAYQETGRLADADPESLVALDVRAHREGVGVLLGEVSDLVRAGVRHRETELRGADLVGRAMRGRDLKGANLRGALLIGADLSGSDLRSADVLGADFRGADLSGADLRTSLFLTRFQVNAANGSADTALPDVIDRPPHW</sequence>
<keyword evidence="2" id="KW-1185">Reference proteome</keyword>
<accession>A0A4Q7KLR4</accession>
<proteinExistence type="predicted"/>
<dbReference type="InterPro" id="IPR001646">
    <property type="entry name" value="5peptide_repeat"/>
</dbReference>
<dbReference type="EMBL" id="SGWQ01000008">
    <property type="protein sequence ID" value="RZS34896.1"/>
    <property type="molecule type" value="Genomic_DNA"/>
</dbReference>
<protein>
    <submittedName>
        <fullName evidence="1">Pentapeptide repeat protein</fullName>
    </submittedName>
</protein>